<dbReference type="SUPFAM" id="SSF53850">
    <property type="entry name" value="Periplasmic binding protein-like II"/>
    <property type="match status" value="1"/>
</dbReference>
<dbReference type="EMBL" id="MCOG01000065">
    <property type="protein sequence ID" value="ORY59000.1"/>
    <property type="molecule type" value="Genomic_DNA"/>
</dbReference>
<feature type="transmembrane region" description="Helical" evidence="6">
    <location>
        <begin position="527"/>
        <end position="551"/>
    </location>
</feature>
<feature type="transmembrane region" description="Helical" evidence="6">
    <location>
        <begin position="595"/>
        <end position="620"/>
    </location>
</feature>
<reference evidence="7 8" key="1">
    <citation type="submission" date="2016-08" db="EMBL/GenBank/DDBJ databases">
        <title>A Parts List for Fungal Cellulosomes Revealed by Comparative Genomics.</title>
        <authorList>
            <consortium name="DOE Joint Genome Institute"/>
            <person name="Haitjema C.H."/>
            <person name="Gilmore S.P."/>
            <person name="Henske J.K."/>
            <person name="Solomon K.V."/>
            <person name="De Groot R."/>
            <person name="Kuo A."/>
            <person name="Mondo S.J."/>
            <person name="Salamov A.A."/>
            <person name="Labutti K."/>
            <person name="Zhao Z."/>
            <person name="Chiniquy J."/>
            <person name="Barry K."/>
            <person name="Brewer H.M."/>
            <person name="Purvine S.O."/>
            <person name="Wright A.T."/>
            <person name="Boxma B."/>
            <person name="Van Alen T."/>
            <person name="Hackstein J.H."/>
            <person name="Baker S.E."/>
            <person name="Grigoriev I.V."/>
            <person name="O'Malley M.A."/>
        </authorList>
    </citation>
    <scope>NUCLEOTIDE SEQUENCE [LARGE SCALE GENOMIC DNA]</scope>
    <source>
        <strain evidence="7 8">G1</strain>
    </source>
</reference>
<dbReference type="Gene3D" id="3.40.190.10">
    <property type="entry name" value="Periplasmic binding protein-like II"/>
    <property type="match status" value="2"/>
</dbReference>
<evidence type="ECO:0000256" key="6">
    <source>
        <dbReference type="SAM" id="Phobius"/>
    </source>
</evidence>
<dbReference type="PANTHER" id="PTHR43649">
    <property type="entry name" value="ARABINOSE-BINDING PROTEIN-RELATED"/>
    <property type="match status" value="1"/>
</dbReference>
<dbReference type="Proteomes" id="UP000193920">
    <property type="component" value="Unassembled WGS sequence"/>
</dbReference>
<feature type="transmembrane region" description="Helical" evidence="6">
    <location>
        <begin position="563"/>
        <end position="583"/>
    </location>
</feature>
<dbReference type="InterPro" id="IPR050490">
    <property type="entry name" value="Bact_solute-bd_prot1"/>
</dbReference>
<keyword evidence="6" id="KW-1133">Transmembrane helix</keyword>
<keyword evidence="3 6" id="KW-0472">Membrane</keyword>
<keyword evidence="5" id="KW-0449">Lipoprotein</keyword>
<comment type="caution">
    <text evidence="7">The sequence shown here is derived from an EMBL/GenBank/DDBJ whole genome shotgun (WGS) entry which is preliminary data.</text>
</comment>
<name>A0A1Y2DIF0_9FUNG</name>
<protein>
    <submittedName>
        <fullName evidence="7">Periplasmic binding protein-like II</fullName>
    </submittedName>
</protein>
<dbReference type="STRING" id="1754190.A0A1Y2DIF0"/>
<gene>
    <name evidence="7" type="ORF">LY90DRAFT_668957</name>
</gene>
<feature type="transmembrane region" description="Helical" evidence="6">
    <location>
        <begin position="6"/>
        <end position="32"/>
    </location>
</feature>
<evidence type="ECO:0000313" key="8">
    <source>
        <dbReference type="Proteomes" id="UP000193920"/>
    </source>
</evidence>
<sequence>MNPIYIIYIIVLSLIKIKLSKAITVTAIAFIYSEKIDLYKPFADEFNKYSKEKKLDIVFDLTILTPDNSTSYINDYGIMIDNLLQKKTKKYDIFFYYGTYTKRYGKYFINLEDWLPKEHIDMYDPQIISKSCLYNNKVVGLPITIDISVLYSNQMLLSKYEKEIPKTWDELIETSKYIFDVEKNNFNNTNLITFNGLFNKGDQGIVSIYEFINSFRDSNNSPYPETQSETSEEALKMMKKLKNEISSDLQFQLDDYDTITRLFTGTAIFLRFWYLPHSPIYKASAVPGKNKNVSGSMAGAYNIAINRYSDSEKKKAAIEVLKFITSKEIQKKLIISKNYYSSISSLYDEEDVCQMIDCKVIKDMMPFSAMDFDTKQFDLDFYIDKYKSYVYDYLYGNKTVSEVLKNIDDITKIYTFDIKTNNSLLGLVILIIFILSSIIIVSSVVFLFNEKYNLYYKNLPIIFWVFSPLGSFIILCSVLTFYGNMTVVKLTLNSITFIMLMISPIKIKNIIIIEGENSQKCDNYKSFGLVLFHIIEFYISFLIFSILLLIFIEWNYKESYYNVRFLLAAIIMDILSVIIYIIFNKIDINDYNIYGFILSIIIFILALSNYTFTYGIRVLLVLIQKKKDDFDEEEFIKKNKIYNERLSNTTTTKATNSFNKEIEFNSDSDSSSKNRRKSSVVSSNERRTSIFTENIRKASVISNKIMNYHFTVSKE</sequence>
<evidence type="ECO:0000313" key="7">
    <source>
        <dbReference type="EMBL" id="ORY59000.1"/>
    </source>
</evidence>
<dbReference type="PANTHER" id="PTHR43649:SF33">
    <property type="entry name" value="POLYGALACTURONAN_RHAMNOGALACTURONAN-BINDING PROTEIN YTCQ"/>
    <property type="match status" value="1"/>
</dbReference>
<dbReference type="AlphaFoldDB" id="A0A1Y2DIF0"/>
<evidence type="ECO:0000256" key="5">
    <source>
        <dbReference type="ARBA" id="ARBA00023288"/>
    </source>
</evidence>
<evidence type="ECO:0000256" key="4">
    <source>
        <dbReference type="ARBA" id="ARBA00023139"/>
    </source>
</evidence>
<feature type="transmembrane region" description="Helical" evidence="6">
    <location>
        <begin position="490"/>
        <end position="507"/>
    </location>
</feature>
<evidence type="ECO:0000256" key="2">
    <source>
        <dbReference type="ARBA" id="ARBA00022729"/>
    </source>
</evidence>
<keyword evidence="6" id="KW-0812">Transmembrane</keyword>
<evidence type="ECO:0000256" key="1">
    <source>
        <dbReference type="ARBA" id="ARBA00022475"/>
    </source>
</evidence>
<organism evidence="7 8">
    <name type="scientific">Neocallimastix californiae</name>
    <dbReference type="NCBI Taxonomy" id="1754190"/>
    <lineage>
        <taxon>Eukaryota</taxon>
        <taxon>Fungi</taxon>
        <taxon>Fungi incertae sedis</taxon>
        <taxon>Chytridiomycota</taxon>
        <taxon>Chytridiomycota incertae sedis</taxon>
        <taxon>Neocallimastigomycetes</taxon>
        <taxon>Neocallimastigales</taxon>
        <taxon>Neocallimastigaceae</taxon>
        <taxon>Neocallimastix</taxon>
    </lineage>
</organism>
<accession>A0A1Y2DIF0</accession>
<feature type="transmembrane region" description="Helical" evidence="6">
    <location>
        <begin position="424"/>
        <end position="449"/>
    </location>
</feature>
<keyword evidence="8" id="KW-1185">Reference proteome</keyword>
<dbReference type="OrthoDB" id="5574009at2759"/>
<keyword evidence="1" id="KW-1003">Cell membrane</keyword>
<evidence type="ECO:0000256" key="3">
    <source>
        <dbReference type="ARBA" id="ARBA00023136"/>
    </source>
</evidence>
<dbReference type="Pfam" id="PF13416">
    <property type="entry name" value="SBP_bac_8"/>
    <property type="match status" value="1"/>
</dbReference>
<keyword evidence="2" id="KW-0732">Signal</keyword>
<feature type="transmembrane region" description="Helical" evidence="6">
    <location>
        <begin position="461"/>
        <end position="483"/>
    </location>
</feature>
<proteinExistence type="predicted"/>
<dbReference type="InterPro" id="IPR006059">
    <property type="entry name" value="SBP"/>
</dbReference>
<keyword evidence="4" id="KW-0564">Palmitate</keyword>